<feature type="domain" description="DUF5689" evidence="1">
    <location>
        <begin position="65"/>
        <end position="300"/>
    </location>
</feature>
<name>A0A2U0UFW5_9BACT</name>
<protein>
    <recommendedName>
        <fullName evidence="1">DUF5689 domain-containing protein</fullName>
    </recommendedName>
</protein>
<sequence length="304" mass="33468">MPLAQMACLTSLTNSNRTTMKTLKYIMAIAMTCSVNMACMNSNWDEPELTPEQAGIGNNAIKETHVVSIADLKAKYKEYINTDYRDGNSFTQVAEDMQIKAVVTGNDVQGNLYNEISVDDGTGAIIIAIAQGGIYGQLPIGTEILVDLKGLYVGNYGKQAEIGTPFTNARGQTYVSRMNRFVWAQHFKATGTGKTVEPILFDKSMTVNKYGNVYDGKLVTLKNVSFKSADGKATYAYASSGPGSKQVYFNEYNSKLVMLYTSNFAKFAAYPLPTGKVNVTGVMKRFNNTWEIIIRTLDDVEEVK</sequence>
<keyword evidence="3" id="KW-1185">Reference proteome</keyword>
<reference evidence="2 3" key="1">
    <citation type="submission" date="2018-05" db="EMBL/GenBank/DDBJ databases">
        <title>Genomic Encyclopedia of Type Strains, Phase IV (KMG-IV): sequencing the most valuable type-strain genomes for metagenomic binning, comparative biology and taxonomic classification.</title>
        <authorList>
            <person name="Goeker M."/>
        </authorList>
    </citation>
    <scope>NUCLEOTIDE SEQUENCE [LARGE SCALE GENOMIC DNA]</scope>
    <source>
        <strain evidence="2 3">DSM 100333</strain>
    </source>
</reference>
<dbReference type="Proteomes" id="UP000245870">
    <property type="component" value="Unassembled WGS sequence"/>
</dbReference>
<dbReference type="AlphaFoldDB" id="A0A2U0UFW5"/>
<evidence type="ECO:0000313" key="2">
    <source>
        <dbReference type="EMBL" id="PVX56516.1"/>
    </source>
</evidence>
<evidence type="ECO:0000259" key="1">
    <source>
        <dbReference type="Pfam" id="PF18942"/>
    </source>
</evidence>
<dbReference type="InterPro" id="IPR043744">
    <property type="entry name" value="DUF5689"/>
</dbReference>
<organism evidence="2 3">
    <name type="scientific">Hallella colorans</name>
    <dbReference type="NCBI Taxonomy" id="1703337"/>
    <lineage>
        <taxon>Bacteria</taxon>
        <taxon>Pseudomonadati</taxon>
        <taxon>Bacteroidota</taxon>
        <taxon>Bacteroidia</taxon>
        <taxon>Bacteroidales</taxon>
        <taxon>Prevotellaceae</taxon>
        <taxon>Hallella</taxon>
    </lineage>
</organism>
<accession>A0A2U0UFW5</accession>
<dbReference type="EMBL" id="QENY01000006">
    <property type="protein sequence ID" value="PVX56516.1"/>
    <property type="molecule type" value="Genomic_DNA"/>
</dbReference>
<evidence type="ECO:0000313" key="3">
    <source>
        <dbReference type="Proteomes" id="UP000245870"/>
    </source>
</evidence>
<comment type="caution">
    <text evidence="2">The sequence shown here is derived from an EMBL/GenBank/DDBJ whole genome shotgun (WGS) entry which is preliminary data.</text>
</comment>
<proteinExistence type="predicted"/>
<gene>
    <name evidence="2" type="ORF">C7379_10688</name>
</gene>
<dbReference type="Pfam" id="PF18942">
    <property type="entry name" value="DUF5689"/>
    <property type="match status" value="1"/>
</dbReference>